<evidence type="ECO:0000256" key="2">
    <source>
        <dbReference type="ARBA" id="ARBA00010581"/>
    </source>
</evidence>
<keyword evidence="3" id="KW-1003">Cell membrane</keyword>
<feature type="transmembrane region" description="Helical" evidence="7">
    <location>
        <begin position="181"/>
        <end position="201"/>
    </location>
</feature>
<dbReference type="EMBL" id="CAEZZY010000055">
    <property type="protein sequence ID" value="CAB4778728.1"/>
    <property type="molecule type" value="Genomic_DNA"/>
</dbReference>
<feature type="transmembrane region" description="Helical" evidence="7">
    <location>
        <begin position="23"/>
        <end position="46"/>
    </location>
</feature>
<sequence length="202" mass="22425">MSLDTHANPHHEHPDVVGSRNRLGVILILVADIAFALSILFVYFYLKGQNVNDMWLPKATEDTPAITPLSSLSSWYVTAIAAFGLLAHQFGLRGVRAANQTQLKLGGLVALVAALVATVYQNMQIANAPFTFYSGAYASCYYLITILNMVHLILTVFIAFGNWNRSRLGIYAHDHWHVDIVNIWWIWMTVSSLLGAFALSFA</sequence>
<evidence type="ECO:0000256" key="6">
    <source>
        <dbReference type="ARBA" id="ARBA00023136"/>
    </source>
</evidence>
<evidence type="ECO:0000256" key="5">
    <source>
        <dbReference type="ARBA" id="ARBA00022989"/>
    </source>
</evidence>
<dbReference type="EMBL" id="CAFBNK010000026">
    <property type="protein sequence ID" value="CAB4944408.1"/>
    <property type="molecule type" value="Genomic_DNA"/>
</dbReference>
<dbReference type="GO" id="GO:0005886">
    <property type="term" value="C:plasma membrane"/>
    <property type="evidence" value="ECO:0007669"/>
    <property type="project" value="UniProtKB-SubCell"/>
</dbReference>
<feature type="domain" description="Heme-copper oxidase subunit III family profile" evidence="8">
    <location>
        <begin position="1"/>
        <end position="202"/>
    </location>
</feature>
<dbReference type="GO" id="GO:0019646">
    <property type="term" value="P:aerobic electron transport chain"/>
    <property type="evidence" value="ECO:0007669"/>
    <property type="project" value="InterPro"/>
</dbReference>
<dbReference type="InterPro" id="IPR035973">
    <property type="entry name" value="Cyt_c_oxidase_su3-like_sf"/>
</dbReference>
<evidence type="ECO:0000259" key="8">
    <source>
        <dbReference type="PROSITE" id="PS50253"/>
    </source>
</evidence>
<evidence type="ECO:0000313" key="11">
    <source>
        <dbReference type="EMBL" id="CAB4993659.1"/>
    </source>
</evidence>
<comment type="similarity">
    <text evidence="2">Belongs to the cytochrome c oxidase subunit 3 family.</text>
</comment>
<keyword evidence="6 7" id="KW-0472">Membrane</keyword>
<proteinExistence type="inferred from homology"/>
<dbReference type="SUPFAM" id="SSF81452">
    <property type="entry name" value="Cytochrome c oxidase subunit III-like"/>
    <property type="match status" value="1"/>
</dbReference>
<name>A0A6J7JLB1_9ZZZZ</name>
<evidence type="ECO:0000256" key="3">
    <source>
        <dbReference type="ARBA" id="ARBA00022475"/>
    </source>
</evidence>
<dbReference type="PANTHER" id="PTHR11403">
    <property type="entry name" value="CYTOCHROME C OXIDASE SUBUNIT III"/>
    <property type="match status" value="1"/>
</dbReference>
<evidence type="ECO:0000313" key="10">
    <source>
        <dbReference type="EMBL" id="CAB4944408.1"/>
    </source>
</evidence>
<feature type="transmembrane region" description="Helical" evidence="7">
    <location>
        <begin position="141"/>
        <end position="160"/>
    </location>
</feature>
<keyword evidence="4 7" id="KW-0812">Transmembrane</keyword>
<dbReference type="GO" id="GO:0004129">
    <property type="term" value="F:cytochrome-c oxidase activity"/>
    <property type="evidence" value="ECO:0007669"/>
    <property type="project" value="InterPro"/>
</dbReference>
<dbReference type="InterPro" id="IPR000298">
    <property type="entry name" value="Cyt_c_oxidase-like_su3"/>
</dbReference>
<organism evidence="10">
    <name type="scientific">freshwater metagenome</name>
    <dbReference type="NCBI Taxonomy" id="449393"/>
    <lineage>
        <taxon>unclassified sequences</taxon>
        <taxon>metagenomes</taxon>
        <taxon>ecological metagenomes</taxon>
    </lineage>
</organism>
<dbReference type="PROSITE" id="PS50253">
    <property type="entry name" value="COX3"/>
    <property type="match status" value="1"/>
</dbReference>
<dbReference type="Gene3D" id="1.20.120.80">
    <property type="entry name" value="Cytochrome c oxidase, subunit III, four-helix bundle"/>
    <property type="match status" value="1"/>
</dbReference>
<dbReference type="InterPro" id="IPR013833">
    <property type="entry name" value="Cyt_c_oxidase_su3_a-hlx"/>
</dbReference>
<evidence type="ECO:0000256" key="7">
    <source>
        <dbReference type="SAM" id="Phobius"/>
    </source>
</evidence>
<dbReference type="EMBL" id="CAFBOU010000056">
    <property type="protein sequence ID" value="CAB4993659.1"/>
    <property type="molecule type" value="Genomic_DNA"/>
</dbReference>
<dbReference type="InterPro" id="IPR024791">
    <property type="entry name" value="Cyt_c/ubiquinol_Oxase_su3"/>
</dbReference>
<dbReference type="AlphaFoldDB" id="A0A6J7JLB1"/>
<evidence type="ECO:0000256" key="1">
    <source>
        <dbReference type="ARBA" id="ARBA00004651"/>
    </source>
</evidence>
<keyword evidence="5 7" id="KW-1133">Transmembrane helix</keyword>
<feature type="transmembrane region" description="Helical" evidence="7">
    <location>
        <begin position="73"/>
        <end position="91"/>
    </location>
</feature>
<comment type="subcellular location">
    <subcellularLocation>
        <location evidence="1">Cell membrane</location>
        <topology evidence="1">Multi-pass membrane protein</topology>
    </subcellularLocation>
</comment>
<protein>
    <submittedName>
        <fullName evidence="10">Unannotated protein</fullName>
    </submittedName>
</protein>
<gene>
    <name evidence="9" type="ORF">UFOPK2928_00628</name>
    <name evidence="10" type="ORF">UFOPK3786_00251</name>
    <name evidence="11" type="ORF">UFOPK4010_00756</name>
</gene>
<evidence type="ECO:0000313" key="9">
    <source>
        <dbReference type="EMBL" id="CAB4778728.1"/>
    </source>
</evidence>
<dbReference type="PANTHER" id="PTHR11403:SF2">
    <property type="entry name" value="CYTOCHROME BO(3) UBIQUINOL OXIDASE SUBUNIT 3"/>
    <property type="match status" value="1"/>
</dbReference>
<evidence type="ECO:0000256" key="4">
    <source>
        <dbReference type="ARBA" id="ARBA00022692"/>
    </source>
</evidence>
<dbReference type="Pfam" id="PF00510">
    <property type="entry name" value="COX3"/>
    <property type="match status" value="1"/>
</dbReference>
<feature type="transmembrane region" description="Helical" evidence="7">
    <location>
        <begin position="103"/>
        <end position="121"/>
    </location>
</feature>
<reference evidence="10" key="1">
    <citation type="submission" date="2020-05" db="EMBL/GenBank/DDBJ databases">
        <authorList>
            <person name="Chiriac C."/>
            <person name="Salcher M."/>
            <person name="Ghai R."/>
            <person name="Kavagutti S V."/>
        </authorList>
    </citation>
    <scope>NUCLEOTIDE SEQUENCE</scope>
</reference>
<accession>A0A6J7JLB1</accession>